<feature type="region of interest" description="Disordered" evidence="1">
    <location>
        <begin position="68"/>
        <end position="116"/>
    </location>
</feature>
<evidence type="ECO:0000313" key="3">
    <source>
        <dbReference type="Proteomes" id="UP001066276"/>
    </source>
</evidence>
<sequence>MFDSGLPPPTGAAARRSSCSTATSQSAWCPLVFKHVLPEGRSHSTHLRPGRSDLLRLVIVLLHIRVADTTEQAPPPPPGQVSPPRGGSRHSWTRSQGPHLHVGGIPLLAINEPPSI</sequence>
<feature type="region of interest" description="Disordered" evidence="1">
    <location>
        <begin position="1"/>
        <end position="25"/>
    </location>
</feature>
<keyword evidence="3" id="KW-1185">Reference proteome</keyword>
<dbReference type="EMBL" id="JANPWB010000012">
    <property type="protein sequence ID" value="KAJ1117877.1"/>
    <property type="molecule type" value="Genomic_DNA"/>
</dbReference>
<proteinExistence type="predicted"/>
<accession>A0AAV7NS11</accession>
<organism evidence="2 3">
    <name type="scientific">Pleurodeles waltl</name>
    <name type="common">Iberian ribbed newt</name>
    <dbReference type="NCBI Taxonomy" id="8319"/>
    <lineage>
        <taxon>Eukaryota</taxon>
        <taxon>Metazoa</taxon>
        <taxon>Chordata</taxon>
        <taxon>Craniata</taxon>
        <taxon>Vertebrata</taxon>
        <taxon>Euteleostomi</taxon>
        <taxon>Amphibia</taxon>
        <taxon>Batrachia</taxon>
        <taxon>Caudata</taxon>
        <taxon>Salamandroidea</taxon>
        <taxon>Salamandridae</taxon>
        <taxon>Pleurodelinae</taxon>
        <taxon>Pleurodeles</taxon>
    </lineage>
</organism>
<gene>
    <name evidence="2" type="ORF">NDU88_006073</name>
</gene>
<protein>
    <submittedName>
        <fullName evidence="2">Uncharacterized protein</fullName>
    </submittedName>
</protein>
<evidence type="ECO:0000313" key="2">
    <source>
        <dbReference type="EMBL" id="KAJ1117877.1"/>
    </source>
</evidence>
<dbReference type="Proteomes" id="UP001066276">
    <property type="component" value="Chromosome 8"/>
</dbReference>
<name>A0AAV7NS11_PLEWA</name>
<feature type="compositionally biased region" description="Low complexity" evidence="1">
    <location>
        <begin position="12"/>
        <end position="25"/>
    </location>
</feature>
<feature type="compositionally biased region" description="Pro residues" evidence="1">
    <location>
        <begin position="1"/>
        <end position="10"/>
    </location>
</feature>
<dbReference type="AlphaFoldDB" id="A0AAV7NS11"/>
<evidence type="ECO:0000256" key="1">
    <source>
        <dbReference type="SAM" id="MobiDB-lite"/>
    </source>
</evidence>
<comment type="caution">
    <text evidence="2">The sequence shown here is derived from an EMBL/GenBank/DDBJ whole genome shotgun (WGS) entry which is preliminary data.</text>
</comment>
<reference evidence="2" key="1">
    <citation type="journal article" date="2022" name="bioRxiv">
        <title>Sequencing and chromosome-scale assembly of the giantPleurodeles waltlgenome.</title>
        <authorList>
            <person name="Brown T."/>
            <person name="Elewa A."/>
            <person name="Iarovenko S."/>
            <person name="Subramanian E."/>
            <person name="Araus A.J."/>
            <person name="Petzold A."/>
            <person name="Susuki M."/>
            <person name="Suzuki K.-i.T."/>
            <person name="Hayashi T."/>
            <person name="Toyoda A."/>
            <person name="Oliveira C."/>
            <person name="Osipova E."/>
            <person name="Leigh N.D."/>
            <person name="Simon A."/>
            <person name="Yun M.H."/>
        </authorList>
    </citation>
    <scope>NUCLEOTIDE SEQUENCE</scope>
    <source>
        <strain evidence="2">20211129_DDA</strain>
        <tissue evidence="2">Liver</tissue>
    </source>
</reference>